<name>A0AAW0XNK0_CHEQU</name>
<dbReference type="EMBL" id="JARKIK010000018">
    <property type="protein sequence ID" value="KAK8746109.1"/>
    <property type="molecule type" value="Genomic_DNA"/>
</dbReference>
<organism evidence="4 5">
    <name type="scientific">Cherax quadricarinatus</name>
    <name type="common">Australian red claw crayfish</name>
    <dbReference type="NCBI Taxonomy" id="27406"/>
    <lineage>
        <taxon>Eukaryota</taxon>
        <taxon>Metazoa</taxon>
        <taxon>Ecdysozoa</taxon>
        <taxon>Arthropoda</taxon>
        <taxon>Crustacea</taxon>
        <taxon>Multicrustacea</taxon>
        <taxon>Malacostraca</taxon>
        <taxon>Eumalacostraca</taxon>
        <taxon>Eucarida</taxon>
        <taxon>Decapoda</taxon>
        <taxon>Pleocyemata</taxon>
        <taxon>Astacidea</taxon>
        <taxon>Parastacoidea</taxon>
        <taxon>Parastacidae</taxon>
        <taxon>Cherax</taxon>
    </lineage>
</organism>
<sequence length="369" mass="41783">MAISPGNHLKKTQVAEEESDSVSDVESSMDTGLEPEDNVEDVKQELVEDNSIKEIKDEHDMNDMEDDSHTDDSSLVEIQEEAESDMNSEEIEDDDLKSRSEADQATNIAKKSLKTTRAMEDASGDSEEDSVSVDDDIDDYGDDSEAEVESDEDSNKESSSTGLANVMAKILATKHSDNVILSKAKKAKRVSEEAKDSDDDSFEIVDDSGKIKKESEIKEEEKESKIGESKHERELQKKILENRFLVKPNLKEDWAKEKQLKILATQGVVQLFSAIEKHRSMVQKKLSETRSMMGREKIMENTGKEAFLAVLREQGEKIKVPKEEESIKEEIKDELLDEPVMKKPRWNVLADNFYKEPTLQGWDQQSDED</sequence>
<feature type="compositionally biased region" description="Acidic residues" evidence="3">
    <location>
        <begin position="122"/>
        <end position="154"/>
    </location>
</feature>
<reference evidence="4 5" key="1">
    <citation type="journal article" date="2024" name="BMC Genomics">
        <title>Genome assembly of redclaw crayfish (Cherax quadricarinatus) provides insights into its immune adaptation and hypoxia tolerance.</title>
        <authorList>
            <person name="Liu Z."/>
            <person name="Zheng J."/>
            <person name="Li H."/>
            <person name="Fang K."/>
            <person name="Wang S."/>
            <person name="He J."/>
            <person name="Zhou D."/>
            <person name="Weng S."/>
            <person name="Chi M."/>
            <person name="Gu Z."/>
            <person name="He J."/>
            <person name="Li F."/>
            <person name="Wang M."/>
        </authorList>
    </citation>
    <scope>NUCLEOTIDE SEQUENCE [LARGE SCALE GENOMIC DNA]</scope>
    <source>
        <strain evidence="4">ZL_2023a</strain>
    </source>
</reference>
<dbReference type="AlphaFoldDB" id="A0AAW0XNK0"/>
<accession>A0AAW0XNK0</accession>
<feature type="compositionally biased region" description="Acidic residues" evidence="3">
    <location>
        <begin position="195"/>
        <end position="206"/>
    </location>
</feature>
<dbReference type="EMBL" id="JARKIK010000018">
    <property type="protein sequence ID" value="KAK8746110.1"/>
    <property type="molecule type" value="Genomic_DNA"/>
</dbReference>
<feature type="region of interest" description="Disordered" evidence="3">
    <location>
        <begin position="1"/>
        <end position="161"/>
    </location>
</feature>
<evidence type="ECO:0000256" key="3">
    <source>
        <dbReference type="SAM" id="MobiDB-lite"/>
    </source>
</evidence>
<dbReference type="PANTHER" id="PTHR13245">
    <property type="entry name" value="RRP15-LIKE PROTEIN"/>
    <property type="match status" value="1"/>
</dbReference>
<dbReference type="GO" id="GO:0000460">
    <property type="term" value="P:maturation of 5.8S rRNA"/>
    <property type="evidence" value="ECO:0007669"/>
    <property type="project" value="TreeGrafter"/>
</dbReference>
<comment type="caution">
    <text evidence="4">The sequence shown here is derived from an EMBL/GenBank/DDBJ whole genome shotgun (WGS) entry which is preliminary data.</text>
</comment>
<feature type="compositionally biased region" description="Basic and acidic residues" evidence="3">
    <location>
        <begin position="40"/>
        <end position="62"/>
    </location>
</feature>
<gene>
    <name evidence="4" type="ORF">OTU49_017259</name>
</gene>
<dbReference type="PANTHER" id="PTHR13245:SF14">
    <property type="entry name" value="RRP15-LIKE PROTEIN"/>
    <property type="match status" value="1"/>
</dbReference>
<keyword evidence="5" id="KW-1185">Reference proteome</keyword>
<feature type="compositionally biased region" description="Acidic residues" evidence="3">
    <location>
        <begin position="78"/>
        <end position="95"/>
    </location>
</feature>
<dbReference type="EMBL" id="JARKIK010000018">
    <property type="protein sequence ID" value="KAK8746111.1"/>
    <property type="molecule type" value="Genomic_DNA"/>
</dbReference>
<evidence type="ECO:0000313" key="4">
    <source>
        <dbReference type="EMBL" id="KAK8746111.1"/>
    </source>
</evidence>
<evidence type="ECO:0000256" key="2">
    <source>
        <dbReference type="ARBA" id="ARBA00017475"/>
    </source>
</evidence>
<dbReference type="Pfam" id="PF07890">
    <property type="entry name" value="Rrp15p"/>
    <property type="match status" value="1"/>
</dbReference>
<evidence type="ECO:0000313" key="5">
    <source>
        <dbReference type="Proteomes" id="UP001445076"/>
    </source>
</evidence>
<dbReference type="GO" id="GO:0000470">
    <property type="term" value="P:maturation of LSU-rRNA"/>
    <property type="evidence" value="ECO:0007669"/>
    <property type="project" value="TreeGrafter"/>
</dbReference>
<feature type="compositionally biased region" description="Basic and acidic residues" evidence="3">
    <location>
        <begin position="207"/>
        <end position="231"/>
    </location>
</feature>
<protein>
    <recommendedName>
        <fullName evidence="2">RRP15-like protein</fullName>
    </recommendedName>
</protein>
<dbReference type="EMBL" id="JARKIK010000018">
    <property type="protein sequence ID" value="KAK8746112.1"/>
    <property type="molecule type" value="Genomic_DNA"/>
</dbReference>
<evidence type="ECO:0000256" key="1">
    <source>
        <dbReference type="ARBA" id="ARBA00007462"/>
    </source>
</evidence>
<feature type="region of interest" description="Disordered" evidence="3">
    <location>
        <begin position="184"/>
        <end position="231"/>
    </location>
</feature>
<reference evidence="4" key="2">
    <citation type="submission" date="2024-01" db="EMBL/GenBank/DDBJ databases">
        <authorList>
            <person name="He J."/>
            <person name="Wang M."/>
            <person name="Zheng J."/>
            <person name="Liu Z."/>
        </authorList>
    </citation>
    <scope>NUCLEOTIDE SEQUENCE</scope>
    <source>
        <strain evidence="4">ZL_2023a</strain>
        <tissue evidence="4">Muscle</tissue>
    </source>
</reference>
<dbReference type="GO" id="GO:0030687">
    <property type="term" value="C:preribosome, large subunit precursor"/>
    <property type="evidence" value="ECO:0007669"/>
    <property type="project" value="TreeGrafter"/>
</dbReference>
<dbReference type="Proteomes" id="UP001445076">
    <property type="component" value="Unassembled WGS sequence"/>
</dbReference>
<dbReference type="InterPro" id="IPR012459">
    <property type="entry name" value="Rrp15"/>
</dbReference>
<comment type="similarity">
    <text evidence="1">Belongs to the RRP15 family.</text>
</comment>
<proteinExistence type="inferred from homology"/>